<dbReference type="InterPro" id="IPR029032">
    <property type="entry name" value="AhpD-like"/>
</dbReference>
<evidence type="ECO:0000313" key="2">
    <source>
        <dbReference type="Proteomes" id="UP001306508"/>
    </source>
</evidence>
<reference evidence="2" key="1">
    <citation type="submission" date="2023-07" db="EMBL/GenBank/DDBJ databases">
        <title>A draft genome of Kazachstania heterogenica Y-27499.</title>
        <authorList>
            <person name="Donic C."/>
            <person name="Kralova J.S."/>
            <person name="Fidel L."/>
            <person name="Ben-Dor S."/>
            <person name="Jung S."/>
        </authorList>
    </citation>
    <scope>NUCLEOTIDE SEQUENCE [LARGE SCALE GENOMIC DNA]</scope>
    <source>
        <strain evidence="2">Y27499</strain>
    </source>
</reference>
<accession>A0AAN7ZYN7</accession>
<sequence length="298" mass="34093">MNSSGKITSLLNQQRLLQLYQFHPKLKNIWYLVAAATLSVANYPQEIPKVYHYAMQLTAKDADKYYVTLAHRTIELLNYYDPAQRRQAIEKEYEFPTEQQAMVTKKLREALLKTGPLAGLPRAINGLHALKEYTPSKLRSKSTQIDAWEAAVRDEIPCPDTLRKMVGNKKDQVNIVHRGLQQWNYIYNKVSNRVVNNLHSSYPDLWYYTLVHCYGPLFSYDKILSSPETSMVVIASLVPQDVNPQLKGHLRGALNVGCDYESVEAVRTLAILVSEWCGIKWTDGVVKLKPKKLLINTK</sequence>
<evidence type="ECO:0008006" key="3">
    <source>
        <dbReference type="Google" id="ProtNLM"/>
    </source>
</evidence>
<proteinExistence type="predicted"/>
<dbReference type="Proteomes" id="UP001306508">
    <property type="component" value="Unassembled WGS sequence"/>
</dbReference>
<keyword evidence="2" id="KW-1185">Reference proteome</keyword>
<dbReference type="EMBL" id="JAWIZZ010000035">
    <property type="protein sequence ID" value="KAK5781471.1"/>
    <property type="molecule type" value="Genomic_DNA"/>
</dbReference>
<dbReference type="InterPro" id="IPR052999">
    <property type="entry name" value="PTS1_Protein"/>
</dbReference>
<evidence type="ECO:0000313" key="1">
    <source>
        <dbReference type="EMBL" id="KAK5781471.1"/>
    </source>
</evidence>
<gene>
    <name evidence="1" type="ORF">RI543_001018</name>
</gene>
<name>A0AAN7ZYN7_9SACH</name>
<protein>
    <recommendedName>
        <fullName evidence="3">Carboxymuconolactone decarboxylase-like domain-containing protein</fullName>
    </recommendedName>
</protein>
<dbReference type="Gene3D" id="1.20.1290.10">
    <property type="entry name" value="AhpD-like"/>
    <property type="match status" value="1"/>
</dbReference>
<dbReference type="PANTHER" id="PTHR28180">
    <property type="entry name" value="CONSERVED MITOCHONDRIAL PROTEIN-RELATED"/>
    <property type="match status" value="1"/>
</dbReference>
<organism evidence="1 2">
    <name type="scientific">Arxiozyma heterogenica</name>
    <dbReference type="NCBI Taxonomy" id="278026"/>
    <lineage>
        <taxon>Eukaryota</taxon>
        <taxon>Fungi</taxon>
        <taxon>Dikarya</taxon>
        <taxon>Ascomycota</taxon>
        <taxon>Saccharomycotina</taxon>
        <taxon>Saccharomycetes</taxon>
        <taxon>Saccharomycetales</taxon>
        <taxon>Saccharomycetaceae</taxon>
        <taxon>Arxiozyma</taxon>
    </lineage>
</organism>
<dbReference type="AlphaFoldDB" id="A0AAN7ZYN7"/>
<comment type="caution">
    <text evidence="1">The sequence shown here is derived from an EMBL/GenBank/DDBJ whole genome shotgun (WGS) entry which is preliminary data.</text>
</comment>
<dbReference type="PANTHER" id="PTHR28180:SF2">
    <property type="entry name" value="PEROXISOMAL PROTEIN 2"/>
    <property type="match status" value="1"/>
</dbReference>
<dbReference type="SUPFAM" id="SSF69118">
    <property type="entry name" value="AhpD-like"/>
    <property type="match status" value="1"/>
</dbReference>